<feature type="transmembrane region" description="Helical" evidence="6">
    <location>
        <begin position="264"/>
        <end position="283"/>
    </location>
</feature>
<comment type="subcellular location">
    <subcellularLocation>
        <location evidence="1">Cell membrane</location>
        <topology evidence="1">Multi-pass membrane protein</topology>
    </subcellularLocation>
</comment>
<feature type="transmembrane region" description="Helical" evidence="6">
    <location>
        <begin position="295"/>
        <end position="314"/>
    </location>
</feature>
<evidence type="ECO:0000313" key="7">
    <source>
        <dbReference type="EMBL" id="GGE76058.1"/>
    </source>
</evidence>
<feature type="transmembrane region" description="Helical" evidence="6">
    <location>
        <begin position="166"/>
        <end position="192"/>
    </location>
</feature>
<proteinExistence type="predicted"/>
<accession>A0A917AUB2</accession>
<dbReference type="PANTHER" id="PTHR30213:SF1">
    <property type="entry name" value="INNER MEMBRANE PROTEIN YHJD"/>
    <property type="match status" value="1"/>
</dbReference>
<keyword evidence="5 6" id="KW-0472">Membrane</keyword>
<keyword evidence="8" id="KW-1185">Reference proteome</keyword>
<dbReference type="Pfam" id="PF03631">
    <property type="entry name" value="Virul_fac_BrkB"/>
    <property type="match status" value="1"/>
</dbReference>
<feature type="transmembrane region" description="Helical" evidence="6">
    <location>
        <begin position="96"/>
        <end position="124"/>
    </location>
</feature>
<evidence type="ECO:0000256" key="5">
    <source>
        <dbReference type="ARBA" id="ARBA00023136"/>
    </source>
</evidence>
<gene>
    <name evidence="7" type="ORF">GCM10011401_24210</name>
</gene>
<evidence type="ECO:0000256" key="3">
    <source>
        <dbReference type="ARBA" id="ARBA00022692"/>
    </source>
</evidence>
<reference evidence="7" key="1">
    <citation type="journal article" date="2014" name="Int. J. Syst. Evol. Microbiol.">
        <title>Complete genome sequence of Corynebacterium casei LMG S-19264T (=DSM 44701T), isolated from a smear-ripened cheese.</title>
        <authorList>
            <consortium name="US DOE Joint Genome Institute (JGI-PGF)"/>
            <person name="Walter F."/>
            <person name="Albersmeier A."/>
            <person name="Kalinowski J."/>
            <person name="Ruckert C."/>
        </authorList>
    </citation>
    <scope>NUCLEOTIDE SEQUENCE</scope>
    <source>
        <strain evidence="7">CGMCC 1.15388</strain>
    </source>
</reference>
<evidence type="ECO:0000256" key="6">
    <source>
        <dbReference type="SAM" id="Phobius"/>
    </source>
</evidence>
<keyword evidence="3 6" id="KW-0812">Transmembrane</keyword>
<dbReference type="Proteomes" id="UP000633136">
    <property type="component" value="Unassembled WGS sequence"/>
</dbReference>
<feature type="transmembrane region" description="Helical" evidence="6">
    <location>
        <begin position="334"/>
        <end position="358"/>
    </location>
</feature>
<dbReference type="PANTHER" id="PTHR30213">
    <property type="entry name" value="INNER MEMBRANE PROTEIN YHJD"/>
    <property type="match status" value="1"/>
</dbReference>
<sequence>MPQTNPSRLRPRTGHHNALVDAAKSRIEKIDDSQETVQRTNPLHAETLMQAELQARMEFGRRRRDRAGASAVALALVGWALARADRTRPVRAVNLFFFRYGTVMAAGAAYMMFFSAAALLWAGFSVAGIVIGNNPDLQDVIIRAVNNALPGLLGENGLISDEEVHALFNVGGFSISLTIAVLLAVFTSLSWLHGLRSGMRSIWERPLMAENIIAVKVRDLGILALLGVVALTSALLGFASHAFIEEIFDLLEWDSGGIVARMTWFASLVISFGLDMVVAVLLMRLASRLVIPMSALWQAALIAGVGSSVLRLFASQLLTNFADSPNPLLSGFGAVLGAFFYFYLFGLVYLVAASWGAVAASDHARRKGPTRQR</sequence>
<protein>
    <recommendedName>
        <fullName evidence="9">YihY/virulence factor BrkB family protein</fullName>
    </recommendedName>
</protein>
<evidence type="ECO:0000256" key="2">
    <source>
        <dbReference type="ARBA" id="ARBA00022475"/>
    </source>
</evidence>
<evidence type="ECO:0000256" key="4">
    <source>
        <dbReference type="ARBA" id="ARBA00022989"/>
    </source>
</evidence>
<evidence type="ECO:0000313" key="8">
    <source>
        <dbReference type="Proteomes" id="UP000633136"/>
    </source>
</evidence>
<comment type="caution">
    <text evidence="7">The sequence shown here is derived from an EMBL/GenBank/DDBJ whole genome shotgun (WGS) entry which is preliminary data.</text>
</comment>
<keyword evidence="2" id="KW-1003">Cell membrane</keyword>
<keyword evidence="4 6" id="KW-1133">Transmembrane helix</keyword>
<evidence type="ECO:0000256" key="1">
    <source>
        <dbReference type="ARBA" id="ARBA00004651"/>
    </source>
</evidence>
<dbReference type="InterPro" id="IPR017039">
    <property type="entry name" value="Virul_fac_BrkB"/>
</dbReference>
<dbReference type="RefSeq" id="WP_188686110.1">
    <property type="nucleotide sequence ID" value="NZ_BMIS01000013.1"/>
</dbReference>
<name>A0A917AUB2_9MICC</name>
<organism evidence="7 8">
    <name type="scientific">Nesterenkonia cremea</name>
    <dbReference type="NCBI Taxonomy" id="1882340"/>
    <lineage>
        <taxon>Bacteria</taxon>
        <taxon>Bacillati</taxon>
        <taxon>Actinomycetota</taxon>
        <taxon>Actinomycetes</taxon>
        <taxon>Micrococcales</taxon>
        <taxon>Micrococcaceae</taxon>
        <taxon>Nesterenkonia</taxon>
    </lineage>
</organism>
<reference evidence="7" key="2">
    <citation type="submission" date="2020-09" db="EMBL/GenBank/DDBJ databases">
        <authorList>
            <person name="Sun Q."/>
            <person name="Zhou Y."/>
        </authorList>
    </citation>
    <scope>NUCLEOTIDE SEQUENCE</scope>
    <source>
        <strain evidence="7">CGMCC 1.15388</strain>
    </source>
</reference>
<feature type="transmembrane region" description="Helical" evidence="6">
    <location>
        <begin position="220"/>
        <end position="244"/>
    </location>
</feature>
<evidence type="ECO:0008006" key="9">
    <source>
        <dbReference type="Google" id="ProtNLM"/>
    </source>
</evidence>
<dbReference type="AlphaFoldDB" id="A0A917AUB2"/>
<dbReference type="GO" id="GO:0005886">
    <property type="term" value="C:plasma membrane"/>
    <property type="evidence" value="ECO:0007669"/>
    <property type="project" value="UniProtKB-SubCell"/>
</dbReference>
<dbReference type="EMBL" id="BMIS01000013">
    <property type="protein sequence ID" value="GGE76058.1"/>
    <property type="molecule type" value="Genomic_DNA"/>
</dbReference>